<sequence>MELKQRWENDTKANSAIRKIKKAFKKGGVLDKKYSPFQNIDGYIDFRGINAGKEKINGLKIDGADISYSNLSFSFINKSRFTNVLFKKVEFSGFSDKFNVFENCHFTNCKFQKSAIGYMGSKFLNCVFENCNFTDAVFIRAEFDNVKFVNSNLKGVDFNASSFISCSFEGHLEDVWFRGSYEISSDINEFGIARKNEMKDVSFEMATMIGVNYSNDCDLSSIKPPKEGTYMIFDKWHERLMRLKLDIEHWEEEEQIEANIFVNSYLVHAKNQDWFLINAEEINKEFGIIGDKILKRIKRKEA</sequence>
<dbReference type="SUPFAM" id="SSF141571">
    <property type="entry name" value="Pentapeptide repeat-like"/>
    <property type="match status" value="1"/>
</dbReference>
<dbReference type="Pfam" id="PF13599">
    <property type="entry name" value="Pentapeptide_4"/>
    <property type="match status" value="1"/>
</dbReference>
<dbReference type="Gene3D" id="2.160.20.80">
    <property type="entry name" value="E3 ubiquitin-protein ligase SopA"/>
    <property type="match status" value="1"/>
</dbReference>
<evidence type="ECO:0000313" key="1">
    <source>
        <dbReference type="EMBL" id="TMU54370.1"/>
    </source>
</evidence>
<dbReference type="RefSeq" id="WP_138835503.1">
    <property type="nucleotide sequence ID" value="NZ_VCNI01000002.1"/>
</dbReference>
<evidence type="ECO:0000313" key="2">
    <source>
        <dbReference type="Proteomes" id="UP000751614"/>
    </source>
</evidence>
<dbReference type="InterPro" id="IPR052949">
    <property type="entry name" value="PA_immunity-related"/>
</dbReference>
<reference evidence="1 2" key="1">
    <citation type="submission" date="2019-05" db="EMBL/GenBank/DDBJ databases">
        <title>Flagellimonas sp. AsT0115, sp. nov., isolated from a marine red algae, Asparagopsis taxiformis.</title>
        <authorList>
            <person name="Kim J."/>
            <person name="Jeong S.E."/>
            <person name="Jeon C.O."/>
        </authorList>
    </citation>
    <scope>NUCLEOTIDE SEQUENCE [LARGE SCALE GENOMIC DNA]</scope>
    <source>
        <strain evidence="1 2">AsT0115</strain>
    </source>
</reference>
<protein>
    <submittedName>
        <fullName evidence="1">Pentapeptide repeat-containing protein</fullName>
    </submittedName>
</protein>
<keyword evidence="2" id="KW-1185">Reference proteome</keyword>
<organism evidence="1 2">
    <name type="scientific">Flagellimonas algicola</name>
    <dbReference type="NCBI Taxonomy" id="2583815"/>
    <lineage>
        <taxon>Bacteria</taxon>
        <taxon>Pseudomonadati</taxon>
        <taxon>Bacteroidota</taxon>
        <taxon>Flavobacteriia</taxon>
        <taxon>Flavobacteriales</taxon>
        <taxon>Flavobacteriaceae</taxon>
        <taxon>Flagellimonas</taxon>
    </lineage>
</organism>
<dbReference type="Proteomes" id="UP000751614">
    <property type="component" value="Unassembled WGS sequence"/>
</dbReference>
<dbReference type="PANTHER" id="PTHR42999:SF1">
    <property type="entry name" value="PENTAPEPTIDE REPEAT-CONTAINING PROTEIN"/>
    <property type="match status" value="1"/>
</dbReference>
<name>A0ABY2WHR7_9FLAO</name>
<comment type="caution">
    <text evidence="1">The sequence shown here is derived from an EMBL/GenBank/DDBJ whole genome shotgun (WGS) entry which is preliminary data.</text>
</comment>
<gene>
    <name evidence="1" type="ORF">FGG15_09080</name>
</gene>
<proteinExistence type="predicted"/>
<dbReference type="PANTHER" id="PTHR42999">
    <property type="entry name" value="ANTIBIOTIC RESISTANCE PROTEIN MCBG"/>
    <property type="match status" value="1"/>
</dbReference>
<dbReference type="InterPro" id="IPR001646">
    <property type="entry name" value="5peptide_repeat"/>
</dbReference>
<accession>A0ABY2WHR7</accession>
<dbReference type="EMBL" id="VCNI01000002">
    <property type="protein sequence ID" value="TMU54370.1"/>
    <property type="molecule type" value="Genomic_DNA"/>
</dbReference>